<proteinExistence type="predicted"/>
<dbReference type="AlphaFoldDB" id="A0ABD5WPV3"/>
<organism evidence="1 2">
    <name type="scientific">Halorussus caseinilyticus</name>
    <dbReference type="NCBI Taxonomy" id="3034025"/>
    <lineage>
        <taxon>Archaea</taxon>
        <taxon>Methanobacteriati</taxon>
        <taxon>Methanobacteriota</taxon>
        <taxon>Stenosarchaea group</taxon>
        <taxon>Halobacteria</taxon>
        <taxon>Halobacteriales</taxon>
        <taxon>Haladaptataceae</taxon>
        <taxon>Halorussus</taxon>
    </lineage>
</organism>
<sequence length="136" mass="14717">MTCPDCGNERVAFRVPDDLREYLPEDTDYAAICTRCLRLDPSESSAGVSSADETPDFAAISDSFPDGETGAAMALAVGLLDSLALYRSEISALLERVERGGTDPLLVLDRLTTDPGVEPAFDLSRRRTQAEQLLYG</sequence>
<dbReference type="GeneID" id="79304881"/>
<gene>
    <name evidence="1" type="ORF">ACFQJ6_18485</name>
</gene>
<evidence type="ECO:0000313" key="2">
    <source>
        <dbReference type="Proteomes" id="UP001596407"/>
    </source>
</evidence>
<reference evidence="1 2" key="1">
    <citation type="journal article" date="2019" name="Int. J. Syst. Evol. Microbiol.">
        <title>The Global Catalogue of Microorganisms (GCM) 10K type strain sequencing project: providing services to taxonomists for standard genome sequencing and annotation.</title>
        <authorList>
            <consortium name="The Broad Institute Genomics Platform"/>
            <consortium name="The Broad Institute Genome Sequencing Center for Infectious Disease"/>
            <person name="Wu L."/>
            <person name="Ma J."/>
        </authorList>
    </citation>
    <scope>NUCLEOTIDE SEQUENCE [LARGE SCALE GENOMIC DNA]</scope>
    <source>
        <strain evidence="1 2">DT72</strain>
    </source>
</reference>
<dbReference type="RefSeq" id="WP_276280258.1">
    <property type="nucleotide sequence ID" value="NZ_CP119809.1"/>
</dbReference>
<comment type="caution">
    <text evidence="1">The sequence shown here is derived from an EMBL/GenBank/DDBJ whole genome shotgun (WGS) entry which is preliminary data.</text>
</comment>
<keyword evidence="2" id="KW-1185">Reference proteome</keyword>
<dbReference type="Proteomes" id="UP001596407">
    <property type="component" value="Unassembled WGS sequence"/>
</dbReference>
<protein>
    <submittedName>
        <fullName evidence="1">DUF6276 family protein</fullName>
    </submittedName>
</protein>
<name>A0ABD5WPV3_9EURY</name>
<dbReference type="InterPro" id="IPR046243">
    <property type="entry name" value="DUF6276"/>
</dbReference>
<evidence type="ECO:0000313" key="1">
    <source>
        <dbReference type="EMBL" id="MFC7081785.1"/>
    </source>
</evidence>
<accession>A0ABD5WPV3</accession>
<dbReference type="Pfam" id="PF19792">
    <property type="entry name" value="DUF6276"/>
    <property type="match status" value="1"/>
</dbReference>
<dbReference type="EMBL" id="JBHSZH010000005">
    <property type="protein sequence ID" value="MFC7081785.1"/>
    <property type="molecule type" value="Genomic_DNA"/>
</dbReference>